<dbReference type="InterPro" id="IPR009100">
    <property type="entry name" value="AcylCoA_DH/oxidase_NM_dom_sf"/>
</dbReference>
<dbReference type="Gene3D" id="1.10.540.10">
    <property type="entry name" value="Acyl-CoA dehydrogenase/oxidase, N-terminal domain"/>
    <property type="match status" value="1"/>
</dbReference>
<reference evidence="9" key="1">
    <citation type="journal article" date="2019" name="Int. J. Syst. Evol. Microbiol.">
        <title>The Global Catalogue of Microorganisms (GCM) 10K type strain sequencing project: providing services to taxonomists for standard genome sequencing and annotation.</title>
        <authorList>
            <consortium name="The Broad Institute Genomics Platform"/>
            <consortium name="The Broad Institute Genome Sequencing Center for Infectious Disease"/>
            <person name="Wu L."/>
            <person name="Ma J."/>
        </authorList>
    </citation>
    <scope>NUCLEOTIDE SEQUENCE [LARGE SCALE GENOMIC DNA]</scope>
    <source>
        <strain evidence="9">JCM 3369</strain>
    </source>
</reference>
<evidence type="ECO:0000259" key="6">
    <source>
        <dbReference type="Pfam" id="PF00441"/>
    </source>
</evidence>
<dbReference type="SUPFAM" id="SSF56645">
    <property type="entry name" value="Acyl-CoA dehydrogenase NM domain-like"/>
    <property type="match status" value="1"/>
</dbReference>
<evidence type="ECO:0000313" key="8">
    <source>
        <dbReference type="EMBL" id="MFC6887030.1"/>
    </source>
</evidence>
<feature type="domain" description="Acyl-CoA dehydrogenase/oxidase C-terminal" evidence="6">
    <location>
        <begin position="226"/>
        <end position="373"/>
    </location>
</feature>
<feature type="domain" description="Acyl-CoA dehydrogenase/oxidase N-terminal" evidence="7">
    <location>
        <begin position="16"/>
        <end position="109"/>
    </location>
</feature>
<dbReference type="Pfam" id="PF00441">
    <property type="entry name" value="Acyl-CoA_dh_1"/>
    <property type="match status" value="1"/>
</dbReference>
<dbReference type="Gene3D" id="2.40.110.10">
    <property type="entry name" value="Butyryl-CoA Dehydrogenase, subunit A, domain 2"/>
    <property type="match status" value="1"/>
</dbReference>
<keyword evidence="9" id="KW-1185">Reference proteome</keyword>
<sequence>MSVRAGGGVDTAALTARLAEIAEVVDTTGDPEGLGIGVLREHGLMSYTVPADCGGAGAGPAAFLNVAAELGGQCLGLAVLWVMHCQQVAVLSEYAPEPLRTAALRPVVDEQALIGSITTEAGKGGHMLTAAAALDERDGVVRFHRDAPVVSGGGQAGAFLVTMRRSEDGAADDVVLVHCPRELSDPKVVAPLRMLGMRGTCNVSMTVDVEVPRDHLIEPPGGFARVAMRTMAPLGHLGWAAAWTGAARAALRYVVAHARRPAGGGPSIRRDDDVLDRIARARQDLDVAEAMVAAGLREYELRDGAERDRPAFQIMINNVKVTASERSFAAVDGLLEIAGLGLGYQQGDGLVLERIFRDLRSASLMYGNRRLLRANGKLGLLDTAACSFAASGPLGGEPDRERDRERDRDADQAPGRG</sequence>
<gene>
    <name evidence="8" type="ORF">ACFQKB_45205</name>
</gene>
<name>A0ABW2D313_9ACTN</name>
<dbReference type="InterPro" id="IPR036250">
    <property type="entry name" value="AcylCo_DH-like_C"/>
</dbReference>
<dbReference type="Gene3D" id="1.20.140.10">
    <property type="entry name" value="Butyryl-CoA Dehydrogenase, subunit A, domain 3"/>
    <property type="match status" value="1"/>
</dbReference>
<accession>A0ABW2D313</accession>
<evidence type="ECO:0000256" key="5">
    <source>
        <dbReference type="SAM" id="MobiDB-lite"/>
    </source>
</evidence>
<feature type="compositionally biased region" description="Basic and acidic residues" evidence="5">
    <location>
        <begin position="397"/>
        <end position="411"/>
    </location>
</feature>
<dbReference type="Proteomes" id="UP001596380">
    <property type="component" value="Unassembled WGS sequence"/>
</dbReference>
<evidence type="ECO:0000313" key="9">
    <source>
        <dbReference type="Proteomes" id="UP001596380"/>
    </source>
</evidence>
<dbReference type="PIRSF" id="PIRSF016578">
    <property type="entry name" value="HsaA"/>
    <property type="match status" value="1"/>
</dbReference>
<keyword evidence="3" id="KW-0285">Flavoprotein</keyword>
<dbReference type="Pfam" id="PF02771">
    <property type="entry name" value="Acyl-CoA_dh_N"/>
    <property type="match status" value="1"/>
</dbReference>
<organism evidence="8 9">
    <name type="scientific">Actinomadura yumaensis</name>
    <dbReference type="NCBI Taxonomy" id="111807"/>
    <lineage>
        <taxon>Bacteria</taxon>
        <taxon>Bacillati</taxon>
        <taxon>Actinomycetota</taxon>
        <taxon>Actinomycetes</taxon>
        <taxon>Streptosporangiales</taxon>
        <taxon>Thermomonosporaceae</taxon>
        <taxon>Actinomadura</taxon>
    </lineage>
</organism>
<dbReference type="InterPro" id="IPR046373">
    <property type="entry name" value="Acyl-CoA_Oxase/DH_mid-dom_sf"/>
</dbReference>
<dbReference type="PANTHER" id="PTHR43884:SF12">
    <property type="entry name" value="ISOVALERYL-COA DEHYDROGENASE, MITOCHONDRIAL-RELATED"/>
    <property type="match status" value="1"/>
</dbReference>
<comment type="caution">
    <text evidence="8">The sequence shown here is derived from an EMBL/GenBank/DDBJ whole genome shotgun (WGS) entry which is preliminary data.</text>
</comment>
<dbReference type="InterPro" id="IPR013786">
    <property type="entry name" value="AcylCoA_DH/ox_N"/>
</dbReference>
<evidence type="ECO:0000256" key="1">
    <source>
        <dbReference type="ARBA" id="ARBA00001974"/>
    </source>
</evidence>
<dbReference type="EMBL" id="JBHSXS010000066">
    <property type="protein sequence ID" value="MFC6887030.1"/>
    <property type="molecule type" value="Genomic_DNA"/>
</dbReference>
<dbReference type="PANTHER" id="PTHR43884">
    <property type="entry name" value="ACYL-COA DEHYDROGENASE"/>
    <property type="match status" value="1"/>
</dbReference>
<comment type="cofactor">
    <cofactor evidence="1">
        <name>FAD</name>
        <dbReference type="ChEBI" id="CHEBI:57692"/>
    </cofactor>
</comment>
<dbReference type="InterPro" id="IPR009075">
    <property type="entry name" value="AcylCo_DH/oxidase_C"/>
</dbReference>
<evidence type="ECO:0000259" key="7">
    <source>
        <dbReference type="Pfam" id="PF02771"/>
    </source>
</evidence>
<proteinExistence type="inferred from homology"/>
<protein>
    <submittedName>
        <fullName evidence="8">Acyl-CoA dehydrogenase family protein</fullName>
    </submittedName>
</protein>
<dbReference type="InterPro" id="IPR037069">
    <property type="entry name" value="AcylCoA_DH/ox_N_sf"/>
</dbReference>
<dbReference type="SUPFAM" id="SSF47203">
    <property type="entry name" value="Acyl-CoA dehydrogenase C-terminal domain-like"/>
    <property type="match status" value="1"/>
</dbReference>
<evidence type="ECO:0000256" key="2">
    <source>
        <dbReference type="ARBA" id="ARBA00009347"/>
    </source>
</evidence>
<comment type="similarity">
    <text evidence="2">Belongs to the acyl-CoA dehydrogenase family.</text>
</comment>
<keyword evidence="4" id="KW-0274">FAD</keyword>
<evidence type="ECO:0000256" key="3">
    <source>
        <dbReference type="ARBA" id="ARBA00022630"/>
    </source>
</evidence>
<evidence type="ECO:0000256" key="4">
    <source>
        <dbReference type="ARBA" id="ARBA00022827"/>
    </source>
</evidence>
<dbReference type="RefSeq" id="WP_160825228.1">
    <property type="nucleotide sequence ID" value="NZ_JBHSXS010000066.1"/>
</dbReference>
<feature type="region of interest" description="Disordered" evidence="5">
    <location>
        <begin position="390"/>
        <end position="417"/>
    </location>
</feature>